<keyword evidence="2" id="KW-1185">Reference proteome</keyword>
<dbReference type="OrthoDB" id="7432283at2"/>
<reference evidence="1 2" key="1">
    <citation type="journal article" date="2015" name="Stand. Genomic Sci.">
        <title>Genomic Encyclopedia of Bacterial and Archaeal Type Strains, Phase III: the genomes of soil and plant-associated and newly described type strains.</title>
        <authorList>
            <person name="Whitman W.B."/>
            <person name="Woyke T."/>
            <person name="Klenk H.P."/>
            <person name="Zhou Y."/>
            <person name="Lilburn T.G."/>
            <person name="Beck B.J."/>
            <person name="De Vos P."/>
            <person name="Vandamme P."/>
            <person name="Eisen J.A."/>
            <person name="Garrity G."/>
            <person name="Hugenholtz P."/>
            <person name="Kyrpides N.C."/>
        </authorList>
    </citation>
    <scope>NUCLEOTIDE SEQUENCE [LARGE SCALE GENOMIC DNA]</scope>
    <source>
        <strain evidence="1 2">AC4r</strain>
    </source>
</reference>
<organism evidence="1 2">
    <name type="scientific">Microcella alkaliphila</name>
    <dbReference type="NCBI Taxonomy" id="279828"/>
    <lineage>
        <taxon>Bacteria</taxon>
        <taxon>Bacillati</taxon>
        <taxon>Actinomycetota</taxon>
        <taxon>Actinomycetes</taxon>
        <taxon>Micrococcales</taxon>
        <taxon>Microbacteriaceae</taxon>
        <taxon>Microcella</taxon>
    </lineage>
</organism>
<protein>
    <submittedName>
        <fullName evidence="1">Glycosyl transferase family 2</fullName>
    </submittedName>
</protein>
<gene>
    <name evidence="1" type="ORF">EV140_1444</name>
</gene>
<dbReference type="AlphaFoldDB" id="A0A4V2FND7"/>
<name>A0A4V2FND7_9MICO</name>
<evidence type="ECO:0000313" key="2">
    <source>
        <dbReference type="Proteomes" id="UP000292408"/>
    </source>
</evidence>
<dbReference type="Proteomes" id="UP000292408">
    <property type="component" value="Unassembled WGS sequence"/>
</dbReference>
<keyword evidence="1" id="KW-0808">Transferase</keyword>
<accession>A0A4V2FND7</accession>
<proteinExistence type="predicted"/>
<evidence type="ECO:0000313" key="1">
    <source>
        <dbReference type="EMBL" id="RZT60919.1"/>
    </source>
</evidence>
<dbReference type="GO" id="GO:0016740">
    <property type="term" value="F:transferase activity"/>
    <property type="evidence" value="ECO:0007669"/>
    <property type="project" value="UniProtKB-KW"/>
</dbReference>
<dbReference type="SUPFAM" id="SSF53448">
    <property type="entry name" value="Nucleotide-diphospho-sugar transferases"/>
    <property type="match status" value="1"/>
</dbReference>
<comment type="caution">
    <text evidence="1">The sequence shown here is derived from an EMBL/GenBank/DDBJ whole genome shotgun (WGS) entry which is preliminary data.</text>
</comment>
<dbReference type="Pfam" id="PF13641">
    <property type="entry name" value="Glyco_tranf_2_3"/>
    <property type="match status" value="1"/>
</dbReference>
<dbReference type="Gene3D" id="3.90.550.10">
    <property type="entry name" value="Spore Coat Polysaccharide Biosynthesis Protein SpsA, Chain A"/>
    <property type="match status" value="1"/>
</dbReference>
<dbReference type="EMBL" id="SGXT01000014">
    <property type="protein sequence ID" value="RZT60919.1"/>
    <property type="molecule type" value="Genomic_DNA"/>
</dbReference>
<dbReference type="RefSeq" id="WP_130282448.1">
    <property type="nucleotide sequence ID" value="NZ_SGXT01000014.1"/>
</dbReference>
<sequence>MSERRRIERAEYLLPLRRWQRGGLGDLPAYLATIAQWMPVTVIDGSPDPIARQHAAQLPDGVRHIVLRDQPGANGKANGVHAGMVLAERDWVVVADDDVRWSYESLRRAVAAARDAHLVAPQNVLTPQPWHAQWDTARSLINRACGVDAAGTAVLDRRRYLAMGGYDRDCLFENMELARTVEASGGRVVHLTDLIVERRPPTVRHFWSQRVRQAYDSWAQPARFAAELALLPGALAAVRSGRPWMLVAAGAAFVALAETGRRRGGAARAFPASAALWAPVWVAERSLTSWIALGLRLRGGVVYNGRRIARAAHSTAALRRRRRDAELAA</sequence>
<dbReference type="InterPro" id="IPR029044">
    <property type="entry name" value="Nucleotide-diphossugar_trans"/>
</dbReference>